<dbReference type="EC" id="5.3.1.16" evidence="5 12"/>
<dbReference type="CDD" id="cd04732">
    <property type="entry name" value="HisA"/>
    <property type="match status" value="1"/>
</dbReference>
<evidence type="ECO:0000313" key="15">
    <source>
        <dbReference type="EMBL" id="TMJ05862.1"/>
    </source>
</evidence>
<comment type="caution">
    <text evidence="15">The sequence shown here is derived from an EMBL/GenBank/DDBJ whole genome shotgun (WGS) entry which is preliminary data.</text>
</comment>
<evidence type="ECO:0000256" key="11">
    <source>
        <dbReference type="ARBA" id="ARBA00030547"/>
    </source>
</evidence>
<dbReference type="InterPro" id="IPR023016">
    <property type="entry name" value="HisA/PriA"/>
</dbReference>
<evidence type="ECO:0000256" key="8">
    <source>
        <dbReference type="ARBA" id="ARBA00022605"/>
    </source>
</evidence>
<comment type="pathway">
    <text evidence="3 12 14">Amino-acid biosynthesis; L-histidine biosynthesis; L-histidine from 5-phospho-alpha-D-ribose 1-diphosphate: step 4/9.</text>
</comment>
<name>A0A537LCW0_9BACT</name>
<dbReference type="GO" id="GO:0003949">
    <property type="term" value="F:1-(5-phosphoribosyl)-5-[(5-phosphoribosylamino)methylideneamino]imidazole-4-carboxamide isomerase activity"/>
    <property type="evidence" value="ECO:0007669"/>
    <property type="project" value="UniProtKB-UniRule"/>
</dbReference>
<evidence type="ECO:0000313" key="18">
    <source>
        <dbReference type="Proteomes" id="UP000318661"/>
    </source>
</evidence>
<comment type="catalytic activity">
    <reaction evidence="1 12 14">
        <text>1-(5-phospho-beta-D-ribosyl)-5-[(5-phospho-beta-D-ribosylamino)methylideneamino]imidazole-4-carboxamide = 5-[(5-phospho-1-deoxy-D-ribulos-1-ylimino)methylamino]-1-(5-phospho-beta-D-ribosyl)imidazole-4-carboxamide</text>
        <dbReference type="Rhea" id="RHEA:15469"/>
        <dbReference type="ChEBI" id="CHEBI:58435"/>
        <dbReference type="ChEBI" id="CHEBI:58525"/>
        <dbReference type="EC" id="5.3.1.16"/>
    </reaction>
</comment>
<keyword evidence="8 12" id="KW-0028">Amino-acid biosynthesis</keyword>
<evidence type="ECO:0000256" key="2">
    <source>
        <dbReference type="ARBA" id="ARBA00004496"/>
    </source>
</evidence>
<keyword evidence="10 12" id="KW-0413">Isomerase</keyword>
<comment type="similarity">
    <text evidence="4 12 13">Belongs to the HisA/HisF family.</text>
</comment>
<dbReference type="NCBIfam" id="TIGR00007">
    <property type="entry name" value="1-(5-phosphoribosyl)-5-[(5-phosphoribosylamino)methylideneamino]imidazole-4-carboxamide isomerase"/>
    <property type="match status" value="1"/>
</dbReference>
<dbReference type="FunFam" id="3.20.20.70:FF:000009">
    <property type="entry name" value="1-(5-phosphoribosyl)-5-[(5-phosphoribosylamino)methylideneamino] imidazole-4-carboxamide isomerase"/>
    <property type="match status" value="1"/>
</dbReference>
<evidence type="ECO:0000256" key="1">
    <source>
        <dbReference type="ARBA" id="ARBA00000901"/>
    </source>
</evidence>
<dbReference type="InterPro" id="IPR011060">
    <property type="entry name" value="RibuloseP-bd_barrel"/>
</dbReference>
<organism evidence="15 18">
    <name type="scientific">Candidatus Segetimicrobium genomatis</name>
    <dbReference type="NCBI Taxonomy" id="2569760"/>
    <lineage>
        <taxon>Bacteria</taxon>
        <taxon>Bacillati</taxon>
        <taxon>Candidatus Sysuimicrobiota</taxon>
        <taxon>Candidatus Sysuimicrobiia</taxon>
        <taxon>Candidatus Sysuimicrobiales</taxon>
        <taxon>Candidatus Segetimicrobiaceae</taxon>
        <taxon>Candidatus Segetimicrobium</taxon>
    </lineage>
</organism>
<evidence type="ECO:0000256" key="3">
    <source>
        <dbReference type="ARBA" id="ARBA00005133"/>
    </source>
</evidence>
<feature type="active site" description="Proton donor" evidence="12">
    <location>
        <position position="126"/>
    </location>
</feature>
<proteinExistence type="inferred from homology"/>
<evidence type="ECO:0000256" key="12">
    <source>
        <dbReference type="HAMAP-Rule" id="MF_01014"/>
    </source>
</evidence>
<dbReference type="Pfam" id="PF00977">
    <property type="entry name" value="His_biosynth"/>
    <property type="match status" value="1"/>
</dbReference>
<dbReference type="PANTHER" id="PTHR43090">
    <property type="entry name" value="1-(5-PHOSPHORIBOSYL)-5-[(5-PHOSPHORIBOSYLAMINO)METHYLIDENEAMINO] IMIDAZOLE-4-CARBOXAMIDE ISOMERASE"/>
    <property type="match status" value="1"/>
</dbReference>
<dbReference type="HAMAP" id="MF_01014">
    <property type="entry name" value="HisA"/>
    <property type="match status" value="1"/>
</dbReference>
<evidence type="ECO:0000256" key="6">
    <source>
        <dbReference type="ARBA" id="ARBA00018464"/>
    </source>
</evidence>
<feature type="active site" description="Proton acceptor" evidence="12">
    <location>
        <position position="8"/>
    </location>
</feature>
<dbReference type="EMBL" id="VBAI01000037">
    <property type="protein sequence ID" value="TMJ12018.1"/>
    <property type="molecule type" value="Genomic_DNA"/>
</dbReference>
<dbReference type="GO" id="GO:0000105">
    <property type="term" value="P:L-histidine biosynthetic process"/>
    <property type="evidence" value="ECO:0007669"/>
    <property type="project" value="UniProtKB-UniRule"/>
</dbReference>
<dbReference type="Gene3D" id="3.20.20.70">
    <property type="entry name" value="Aldolase class I"/>
    <property type="match status" value="1"/>
</dbReference>
<evidence type="ECO:0000313" key="17">
    <source>
        <dbReference type="Proteomes" id="UP000315217"/>
    </source>
</evidence>
<reference evidence="17 18" key="1">
    <citation type="journal article" date="2019" name="Nat. Microbiol.">
        <title>Mediterranean grassland soil C-N compound turnover is dependent on rainfall and depth, and is mediated by genomically divergent microorganisms.</title>
        <authorList>
            <person name="Diamond S."/>
            <person name="Andeer P.F."/>
            <person name="Li Z."/>
            <person name="Crits-Christoph A."/>
            <person name="Burstein D."/>
            <person name="Anantharaman K."/>
            <person name="Lane K.R."/>
            <person name="Thomas B.C."/>
            <person name="Pan C."/>
            <person name="Northen T.R."/>
            <person name="Banfield J.F."/>
        </authorList>
    </citation>
    <scope>NUCLEOTIDE SEQUENCE [LARGE SCALE GENOMIC DNA]</scope>
    <source>
        <strain evidence="16">NP_1</strain>
        <strain evidence="15">NP_2</strain>
    </source>
</reference>
<dbReference type="GO" id="GO:0000162">
    <property type="term" value="P:L-tryptophan biosynthetic process"/>
    <property type="evidence" value="ECO:0007669"/>
    <property type="project" value="TreeGrafter"/>
</dbReference>
<protein>
    <recommendedName>
        <fullName evidence="6 12">1-(5-phosphoribosyl)-5-[(5-phosphoribosylamino)methylideneamino] imidazole-4-carboxamide isomerase</fullName>
        <ecNumber evidence="5 12">5.3.1.16</ecNumber>
    </recommendedName>
    <alternativeName>
        <fullName evidence="11 12">Phosphoribosylformimino-5-aminoimidazole carboxamide ribotide isomerase</fullName>
    </alternativeName>
</protein>
<dbReference type="SUPFAM" id="SSF51366">
    <property type="entry name" value="Ribulose-phoshate binding barrel"/>
    <property type="match status" value="1"/>
</dbReference>
<comment type="subcellular location">
    <subcellularLocation>
        <location evidence="2 12 14">Cytoplasm</location>
    </subcellularLocation>
</comment>
<evidence type="ECO:0000256" key="9">
    <source>
        <dbReference type="ARBA" id="ARBA00023102"/>
    </source>
</evidence>
<gene>
    <name evidence="12 15" type="primary">hisA</name>
    <name evidence="16" type="ORF">E6G98_03825</name>
    <name evidence="15" type="ORF">E6G99_09575</name>
</gene>
<evidence type="ECO:0000256" key="14">
    <source>
        <dbReference type="RuleBase" id="RU003658"/>
    </source>
</evidence>
<dbReference type="GO" id="GO:0005737">
    <property type="term" value="C:cytoplasm"/>
    <property type="evidence" value="ECO:0007669"/>
    <property type="project" value="UniProtKB-SubCell"/>
</dbReference>
<evidence type="ECO:0000256" key="5">
    <source>
        <dbReference type="ARBA" id="ARBA00012550"/>
    </source>
</evidence>
<dbReference type="InterPro" id="IPR013785">
    <property type="entry name" value="Aldolase_TIM"/>
</dbReference>
<dbReference type="EMBL" id="VBAJ01000237">
    <property type="protein sequence ID" value="TMJ05862.1"/>
    <property type="molecule type" value="Genomic_DNA"/>
</dbReference>
<keyword evidence="7 12" id="KW-0963">Cytoplasm</keyword>
<dbReference type="PANTHER" id="PTHR43090:SF2">
    <property type="entry name" value="1-(5-PHOSPHORIBOSYL)-5-[(5-PHOSPHORIBOSYLAMINO)METHYLIDENEAMINO] IMIDAZOLE-4-CARBOXAMIDE ISOMERASE"/>
    <property type="match status" value="1"/>
</dbReference>
<dbReference type="InterPro" id="IPR044524">
    <property type="entry name" value="Isoase_HisA-like"/>
</dbReference>
<evidence type="ECO:0000256" key="13">
    <source>
        <dbReference type="RuleBase" id="RU003657"/>
    </source>
</evidence>
<keyword evidence="9 12" id="KW-0368">Histidine biosynthesis</keyword>
<dbReference type="InterPro" id="IPR006063">
    <property type="entry name" value="HisA_bact_arch"/>
</dbReference>
<dbReference type="Proteomes" id="UP000318661">
    <property type="component" value="Unassembled WGS sequence"/>
</dbReference>
<dbReference type="AlphaFoldDB" id="A0A537LCW0"/>
<accession>A0A537LCW0</accession>
<dbReference type="InterPro" id="IPR006062">
    <property type="entry name" value="His_biosynth"/>
</dbReference>
<dbReference type="Proteomes" id="UP000315217">
    <property type="component" value="Unassembled WGS sequence"/>
</dbReference>
<evidence type="ECO:0000256" key="7">
    <source>
        <dbReference type="ARBA" id="ARBA00022490"/>
    </source>
</evidence>
<evidence type="ECO:0000313" key="16">
    <source>
        <dbReference type="EMBL" id="TMJ12018.1"/>
    </source>
</evidence>
<evidence type="ECO:0000256" key="10">
    <source>
        <dbReference type="ARBA" id="ARBA00023235"/>
    </source>
</evidence>
<dbReference type="UniPathway" id="UPA00031">
    <property type="reaction ID" value="UER00009"/>
</dbReference>
<evidence type="ECO:0000256" key="4">
    <source>
        <dbReference type="ARBA" id="ARBA00009667"/>
    </source>
</evidence>
<sequence>MLVIPAIDLRHRRCVRLIQGDAGRELVYADDPLLVAARWAQQGARWLHVVDLDGALAGRPVQLDLVRAIVQHSGVPVQVGGGFRTAEDVETGLAIGAARVIVGTAASRLAGALSSRYGERVAVAVDVKAGRVAVKGWTEVRDLDPISLGRQLVAQGISRFVYTDAGRDGMLAGPDLDSVRAFMESVGVSVIAAGGIASNRDVTALGELGVEGVVVGRALYEGKVDLSAC</sequence>